<dbReference type="PANTHER" id="PTHR43798:SF33">
    <property type="entry name" value="HYDROLASE, PUTATIVE (AFU_ORTHOLOGUE AFUA_2G14860)-RELATED"/>
    <property type="match status" value="1"/>
</dbReference>
<dbReference type="PANTHER" id="PTHR43798">
    <property type="entry name" value="MONOACYLGLYCEROL LIPASE"/>
    <property type="match status" value="1"/>
</dbReference>
<accession>A0A2Z2KGG5</accession>
<dbReference type="Pfam" id="PF00561">
    <property type="entry name" value="Abhydrolase_1"/>
    <property type="match status" value="1"/>
</dbReference>
<dbReference type="EMBL" id="CP021780">
    <property type="protein sequence ID" value="ASA25846.1"/>
    <property type="molecule type" value="Genomic_DNA"/>
</dbReference>
<name>A0A2Z2KGG5_9BACL</name>
<dbReference type="Gene3D" id="3.40.50.1820">
    <property type="entry name" value="alpha/beta hydrolase"/>
    <property type="match status" value="1"/>
</dbReference>
<evidence type="ECO:0000259" key="1">
    <source>
        <dbReference type="Pfam" id="PF00561"/>
    </source>
</evidence>
<feature type="domain" description="AB hydrolase-1" evidence="1">
    <location>
        <begin position="94"/>
        <end position="341"/>
    </location>
</feature>
<dbReference type="SUPFAM" id="SSF53474">
    <property type="entry name" value="alpha/beta-Hydrolases"/>
    <property type="match status" value="1"/>
</dbReference>
<keyword evidence="3" id="KW-1185">Reference proteome</keyword>
<evidence type="ECO:0000313" key="3">
    <source>
        <dbReference type="Proteomes" id="UP000249890"/>
    </source>
</evidence>
<reference evidence="2 3" key="1">
    <citation type="submission" date="2017-06" db="EMBL/GenBank/DDBJ databases">
        <title>Complete genome sequence of Paenibacillus donghaensis KCTC 13049T isolated from East Sea sediment, South Korea.</title>
        <authorList>
            <person name="Jung B.K."/>
            <person name="Hong S.-J."/>
            <person name="Shin J.-H."/>
        </authorList>
    </citation>
    <scope>NUCLEOTIDE SEQUENCE [LARGE SCALE GENOMIC DNA]</scope>
    <source>
        <strain evidence="2 3">KCTC 13049</strain>
    </source>
</reference>
<dbReference type="InterPro" id="IPR029058">
    <property type="entry name" value="AB_hydrolase_fold"/>
</dbReference>
<dbReference type="Proteomes" id="UP000249890">
    <property type="component" value="Chromosome"/>
</dbReference>
<evidence type="ECO:0000313" key="2">
    <source>
        <dbReference type="EMBL" id="ASA25846.1"/>
    </source>
</evidence>
<proteinExistence type="predicted"/>
<dbReference type="InterPro" id="IPR050266">
    <property type="entry name" value="AB_hydrolase_sf"/>
</dbReference>
<dbReference type="InterPro" id="IPR000073">
    <property type="entry name" value="AB_hydrolase_1"/>
</dbReference>
<dbReference type="RefSeq" id="WP_087919806.1">
    <property type="nucleotide sequence ID" value="NZ_CP021780.1"/>
</dbReference>
<organism evidence="2 3">
    <name type="scientific">Paenibacillus donghaensis</name>
    <dbReference type="NCBI Taxonomy" id="414771"/>
    <lineage>
        <taxon>Bacteria</taxon>
        <taxon>Bacillati</taxon>
        <taxon>Bacillota</taxon>
        <taxon>Bacilli</taxon>
        <taxon>Bacillales</taxon>
        <taxon>Paenibacillaceae</taxon>
        <taxon>Paenibacillus</taxon>
    </lineage>
</organism>
<dbReference type="KEGG" id="pdh:B9T62_37040"/>
<protein>
    <recommendedName>
        <fullName evidence="1">AB hydrolase-1 domain-containing protein</fullName>
    </recommendedName>
</protein>
<sequence length="352" mass="39493">MWSRGKAGDRIKGLPIATDSVENTFEAAADQSGDLIKLTGSIALAGMLAFQLEFVINKLVKRWKMESDIINLSTKLRNNRKVSYKIFGNENENTIVYFHGFGSSASTFPPDVDIFNKYHIRFIAMNRSGYGESELSRKCSLEDVADDTDELLASLGVKNVAVLGYSAGGLYGQIFADKYPNKVSSLNLVSSAIPLSRKTSKYLPNNWNIIRILNSHMPVLSKMFFQRFSKKLNGNLQATLQESIDQMVDADRKIALDPIMGEIITKGALEAYHNQGIAVYYDAVALCGIYPEFAPYSTKVNIWQGGKDKVWTPATSQYLRSKYVNCTYTTFNEEGHLLYLSKWEEIIKAMFN</sequence>
<dbReference type="GO" id="GO:0016020">
    <property type="term" value="C:membrane"/>
    <property type="evidence" value="ECO:0007669"/>
    <property type="project" value="TreeGrafter"/>
</dbReference>
<dbReference type="OrthoDB" id="9780932at2"/>
<gene>
    <name evidence="2" type="ORF">B9T62_37040</name>
</gene>
<dbReference type="AlphaFoldDB" id="A0A2Z2KGG5"/>